<keyword evidence="1" id="KW-0472">Membrane</keyword>
<dbReference type="Gene3D" id="3.30.200.20">
    <property type="entry name" value="Phosphorylase Kinase, domain 1"/>
    <property type="match status" value="1"/>
</dbReference>
<dbReference type="InterPro" id="IPR000719">
    <property type="entry name" value="Prot_kinase_dom"/>
</dbReference>
<evidence type="ECO:0000259" key="2">
    <source>
        <dbReference type="PROSITE" id="PS50011"/>
    </source>
</evidence>
<dbReference type="SUPFAM" id="SSF56112">
    <property type="entry name" value="Protein kinase-like (PK-like)"/>
    <property type="match status" value="1"/>
</dbReference>
<dbReference type="PANTHER" id="PTHR45756:SF1">
    <property type="entry name" value="PROTEIN KINASE DOMAIN CONTAINING PROTEIN"/>
    <property type="match status" value="1"/>
</dbReference>
<feature type="transmembrane region" description="Helical" evidence="1">
    <location>
        <begin position="32"/>
        <end position="54"/>
    </location>
</feature>
<feature type="transmembrane region" description="Helical" evidence="1">
    <location>
        <begin position="691"/>
        <end position="724"/>
    </location>
</feature>
<dbReference type="PROSITE" id="PS00108">
    <property type="entry name" value="PROTEIN_KINASE_ST"/>
    <property type="match status" value="1"/>
</dbReference>
<evidence type="ECO:0000256" key="1">
    <source>
        <dbReference type="SAM" id="Phobius"/>
    </source>
</evidence>
<dbReference type="Pfam" id="PF00069">
    <property type="entry name" value="Pkinase"/>
    <property type="match status" value="1"/>
</dbReference>
<dbReference type="PANTHER" id="PTHR45756">
    <property type="entry name" value="PALMITOYLTRANSFERASE"/>
    <property type="match status" value="1"/>
</dbReference>
<organism evidence="3 4">
    <name type="scientific">Carpediemonas membranifera</name>
    <dbReference type="NCBI Taxonomy" id="201153"/>
    <lineage>
        <taxon>Eukaryota</taxon>
        <taxon>Metamonada</taxon>
        <taxon>Carpediemonas-like organisms</taxon>
        <taxon>Carpediemonas</taxon>
    </lineage>
</organism>
<accession>A0A8J6EAR5</accession>
<evidence type="ECO:0000313" key="3">
    <source>
        <dbReference type="EMBL" id="KAG9395170.1"/>
    </source>
</evidence>
<dbReference type="GO" id="GO:0004672">
    <property type="term" value="F:protein kinase activity"/>
    <property type="evidence" value="ECO:0007669"/>
    <property type="project" value="InterPro"/>
</dbReference>
<dbReference type="InterPro" id="IPR053215">
    <property type="entry name" value="TKL_Ser/Thr_kinase"/>
</dbReference>
<dbReference type="EMBL" id="JAHDYR010000012">
    <property type="protein sequence ID" value="KAG9395170.1"/>
    <property type="molecule type" value="Genomic_DNA"/>
</dbReference>
<dbReference type="AlphaFoldDB" id="A0A8J6EAR5"/>
<feature type="transmembrane region" description="Helical" evidence="1">
    <location>
        <begin position="66"/>
        <end position="85"/>
    </location>
</feature>
<dbReference type="OrthoDB" id="4062651at2759"/>
<protein>
    <submittedName>
        <fullName evidence="3">Serine/threonine protein kinae HT1-like</fullName>
    </submittedName>
</protein>
<dbReference type="PROSITE" id="PS50011">
    <property type="entry name" value="PROTEIN_KINASE_DOM"/>
    <property type="match status" value="1"/>
</dbReference>
<dbReference type="InterPro" id="IPR011009">
    <property type="entry name" value="Kinase-like_dom_sf"/>
</dbReference>
<comment type="caution">
    <text evidence="3">The sequence shown here is derived from an EMBL/GenBank/DDBJ whole genome shotgun (WGS) entry which is preliminary data.</text>
</comment>
<sequence>MLSQRYFDDATTSTSNVFTDGTWVTLSASTVFVFNIGLTTAFSAISGFVLYIPGCKEHRAIVSDNIIVATCLSTPMAAFVFRATLTGAGVSWNKVATLGDAVRDFDFQNRTVAAVSFITADSWTITVYKATDATGISWTTEATFTSDATNGLSFGAVSLDTNPAYASDQLAVSEIVDGSVPDGAIHIYQRPQGGSAWTEVAWQFDPHLEWLSGLSIGVPLALQNDTLAFGADDTMCVFVFNQTSHVAYDSVSWGIARARPTEIALDGDSMLITIEPDDQAAGSQSTVTVLGRVSGSGWYMADSIISPDNSIANFGQVIAQSGNKLAIGTTGSRSERIFSQIQVMNVTNTAAGDATNSHTLANKLFGSVALGSAFGEAIVMTETMLITSAVMESEVGAVYGFLQEADSGYFNSTAAWSLVPTSAPNPYLATNFGYGMAIEVDDNNSGTLMVGSNIGTVWIYDLHAGYPVGYPDALTPTVLTLSSSHFGTYLQIRGTHAAAYTTSGKFTMLEKTEEAGWTMAATIETTGQFDASHAVFVGPNEFVLSRADGVTTTVASGDVQCVLAESFVWSPIAQDWSPSTNVTVAHDSGLCFLGMVTTAIDVIADGAVMALTDVGTSSCCSTHFFAGTPLGTGARRWEHESSFNADCAAAQFTCTAAVVTDDMVVYRDVAADQLKRYARFYDRGGSGGASLYLAMGVITVTLAVLLSAMCTGVIVTGFFTLVLAGRSAQAVRKAIIRSRLRKFAKAELTKLGVDSSNKLYSAIFDFFIAPEKITETEVIAAGGFGSVSRAVYKDQVVCIKKLHEAFQADATSMNEFAREAKTLVELSHPNVLKFLGATVKLPAIYIVTEFCALGSLTEYVERLRRQGRLTPVELLDLVIEAADGLAFIHSRGIVHRDIKPDNFFVSVEEKVRKNRIRVKVGDLGLAVNNTTKTMTNIGTMGFAAPELLQRGDYDQKADVFSFAMTIYALFSEELPFASEKSAFSAMKKINDGIRPEPRRTLTAYPALMDVVTKLWDQEPKNRPTMKTAVKMLRGVRSSMAARVNNPMQGAARLD</sequence>
<dbReference type="Proteomes" id="UP000717585">
    <property type="component" value="Unassembled WGS sequence"/>
</dbReference>
<keyword evidence="1" id="KW-1133">Transmembrane helix</keyword>
<dbReference type="GO" id="GO:0005524">
    <property type="term" value="F:ATP binding"/>
    <property type="evidence" value="ECO:0007669"/>
    <property type="project" value="InterPro"/>
</dbReference>
<evidence type="ECO:0000313" key="4">
    <source>
        <dbReference type="Proteomes" id="UP000717585"/>
    </source>
</evidence>
<proteinExistence type="predicted"/>
<name>A0A8J6EAR5_9EUKA</name>
<keyword evidence="4" id="KW-1185">Reference proteome</keyword>
<keyword evidence="1" id="KW-0812">Transmembrane</keyword>
<reference evidence="3" key="1">
    <citation type="submission" date="2021-05" db="EMBL/GenBank/DDBJ databases">
        <title>A free-living protist that lacks canonical eukaryotic 1 DNA replication and segregation systems.</title>
        <authorList>
            <person name="Salas-Leiva D.E."/>
            <person name="Tromer E.C."/>
            <person name="Curtis B.A."/>
            <person name="Jerlstrom-Hultqvist J."/>
            <person name="Kolisko M."/>
            <person name="Yi Z."/>
            <person name="Salas-Leiva J.S."/>
            <person name="Gallot-Lavallee L."/>
            <person name="Kops G.J.P.L."/>
            <person name="Archibald J.M."/>
            <person name="Simpson A.G.B."/>
            <person name="Roger A.J."/>
        </authorList>
    </citation>
    <scope>NUCLEOTIDE SEQUENCE</scope>
    <source>
        <strain evidence="3">BICM</strain>
    </source>
</reference>
<dbReference type="InterPro" id="IPR008271">
    <property type="entry name" value="Ser/Thr_kinase_AS"/>
</dbReference>
<dbReference type="SMART" id="SM00220">
    <property type="entry name" value="S_TKc"/>
    <property type="match status" value="1"/>
</dbReference>
<dbReference type="Gene3D" id="1.10.510.10">
    <property type="entry name" value="Transferase(Phosphotransferase) domain 1"/>
    <property type="match status" value="1"/>
</dbReference>
<feature type="domain" description="Protein kinase" evidence="2">
    <location>
        <begin position="773"/>
        <end position="1039"/>
    </location>
</feature>
<gene>
    <name evidence="3" type="ORF">J8273_0390</name>
</gene>